<comment type="similarity">
    <text evidence="1">Belongs to the glycosyl hydrolase 13 family.</text>
</comment>
<dbReference type="Gene3D" id="2.60.40.1180">
    <property type="entry name" value="Golgi alpha-mannosidase II"/>
    <property type="match status" value="1"/>
</dbReference>
<dbReference type="InterPro" id="IPR017853">
    <property type="entry name" value="GH"/>
</dbReference>
<name>A0ABP8LK24_9BACT</name>
<dbReference type="SUPFAM" id="SSF81296">
    <property type="entry name" value="E set domains"/>
    <property type="match status" value="1"/>
</dbReference>
<keyword evidence="4" id="KW-1185">Reference proteome</keyword>
<sequence>MVQMESWYATEGSSYPLGVVFVPGEDAYNFALYSKNATDVKLLLFLDEEYEKPVVTFELDPSKHKSQRVWHCRLKRSELAGARFYAYQVRCCSDRRCLLCRIDPQKLLLDPYAREVFFPPDFSRSAASRPGSNIGKAPLGYIVPDHSGFPWQEDHVVPHEHDLIIYEMHVRGFTRNPNAVMSKEDRGTFRGVVEKIPYLKELGITAVELLPVHQYDPHAGDYWGYMPLNFFSPHRSYAAEQVPSGATAEFKTMVRELHKAGIEVILDVVFNHTTEEGTSGPTYHLKGIDTSTYYLVRNDPMDPFFNFSGTGNTLRTDHPAVQRMIMDSLRYWVKEMHVDGFRFDLASVFTRRSDGSVGAAPIFSDIATDPDLAHTRLIAEPWDAQGLYQLGRDFPGSTWLQWNSGFRDDVRRFIKGDPSMVGALMHRLYGSDHLFPDDLLHAYHPYQSVNYITSHDGFTLYDLVSYNEKHNTANGHNNMDGTFANYSWNCGWEGNQDVPEEVLELRKRQAKNLFILLMLSNGTPMFVAGDEFLQTQGGNNNPYNQDNQTTWLDWSRLEHMQEHFAFVKKAIAFRKAHPSLARSRFWRADVKWYGANGGVDFGASSHTLAFFLSGKSVGDRDLYVMINSHWESNEFTFMEPGPWNRVVDTSLKPPLDFMEEEQGEVRHSHYTVSPRSVLVFIK</sequence>
<dbReference type="CDD" id="cd11326">
    <property type="entry name" value="AmyAc_Glg_debranch"/>
    <property type="match status" value="1"/>
</dbReference>
<dbReference type="Gene3D" id="2.60.40.10">
    <property type="entry name" value="Immunoglobulins"/>
    <property type="match status" value="1"/>
</dbReference>
<protein>
    <submittedName>
        <fullName evidence="3">Isoamylase</fullName>
    </submittedName>
</protein>
<dbReference type="SMART" id="SM00642">
    <property type="entry name" value="Aamy"/>
    <property type="match status" value="1"/>
</dbReference>
<dbReference type="SUPFAM" id="SSF51011">
    <property type="entry name" value="Glycosyl hydrolase domain"/>
    <property type="match status" value="1"/>
</dbReference>
<dbReference type="Pfam" id="PF02922">
    <property type="entry name" value="CBM_48"/>
    <property type="match status" value="1"/>
</dbReference>
<organism evidence="3 4">
    <name type="scientific">Pontibacter saemangeumensis</name>
    <dbReference type="NCBI Taxonomy" id="1084525"/>
    <lineage>
        <taxon>Bacteria</taxon>
        <taxon>Pseudomonadati</taxon>
        <taxon>Bacteroidota</taxon>
        <taxon>Cytophagia</taxon>
        <taxon>Cytophagales</taxon>
        <taxon>Hymenobacteraceae</taxon>
        <taxon>Pontibacter</taxon>
    </lineage>
</organism>
<evidence type="ECO:0000259" key="2">
    <source>
        <dbReference type="SMART" id="SM00642"/>
    </source>
</evidence>
<dbReference type="InterPro" id="IPR044505">
    <property type="entry name" value="GlgX_Isoamylase_N_E_set"/>
</dbReference>
<dbReference type="Pfam" id="PF00128">
    <property type="entry name" value="Alpha-amylase"/>
    <property type="match status" value="1"/>
</dbReference>
<comment type="caution">
    <text evidence="3">The sequence shown here is derived from an EMBL/GenBank/DDBJ whole genome shotgun (WGS) entry which is preliminary data.</text>
</comment>
<dbReference type="InterPro" id="IPR013783">
    <property type="entry name" value="Ig-like_fold"/>
</dbReference>
<dbReference type="PANTHER" id="PTHR43002">
    <property type="entry name" value="GLYCOGEN DEBRANCHING ENZYME"/>
    <property type="match status" value="1"/>
</dbReference>
<dbReference type="InterPro" id="IPR006047">
    <property type="entry name" value="GH13_cat_dom"/>
</dbReference>
<feature type="domain" description="Glycosyl hydrolase family 13 catalytic" evidence="2">
    <location>
        <begin position="167"/>
        <end position="574"/>
    </location>
</feature>
<dbReference type="CDD" id="cd02856">
    <property type="entry name" value="E_set_GDE_Isoamylase_N"/>
    <property type="match status" value="1"/>
</dbReference>
<dbReference type="InterPro" id="IPR004193">
    <property type="entry name" value="Glyco_hydro_13_N"/>
</dbReference>
<dbReference type="Gene3D" id="3.20.20.80">
    <property type="entry name" value="Glycosidases"/>
    <property type="match status" value="1"/>
</dbReference>
<evidence type="ECO:0000256" key="1">
    <source>
        <dbReference type="ARBA" id="ARBA00008061"/>
    </source>
</evidence>
<dbReference type="EMBL" id="BAABHC010000005">
    <property type="protein sequence ID" value="GAA4429636.1"/>
    <property type="molecule type" value="Genomic_DNA"/>
</dbReference>
<dbReference type="InterPro" id="IPR014756">
    <property type="entry name" value="Ig_E-set"/>
</dbReference>
<proteinExistence type="inferred from homology"/>
<dbReference type="Proteomes" id="UP001500552">
    <property type="component" value="Unassembled WGS sequence"/>
</dbReference>
<gene>
    <name evidence="3" type="ORF">GCM10023188_15250</name>
</gene>
<evidence type="ECO:0000313" key="3">
    <source>
        <dbReference type="EMBL" id="GAA4429636.1"/>
    </source>
</evidence>
<evidence type="ECO:0000313" key="4">
    <source>
        <dbReference type="Proteomes" id="UP001500552"/>
    </source>
</evidence>
<dbReference type="SUPFAM" id="SSF51445">
    <property type="entry name" value="(Trans)glycosidases"/>
    <property type="match status" value="1"/>
</dbReference>
<dbReference type="InterPro" id="IPR013780">
    <property type="entry name" value="Glyco_hydro_b"/>
</dbReference>
<reference evidence="4" key="1">
    <citation type="journal article" date="2019" name="Int. J. Syst. Evol. Microbiol.">
        <title>The Global Catalogue of Microorganisms (GCM) 10K type strain sequencing project: providing services to taxonomists for standard genome sequencing and annotation.</title>
        <authorList>
            <consortium name="The Broad Institute Genomics Platform"/>
            <consortium name="The Broad Institute Genome Sequencing Center for Infectious Disease"/>
            <person name="Wu L."/>
            <person name="Ma J."/>
        </authorList>
    </citation>
    <scope>NUCLEOTIDE SEQUENCE [LARGE SCALE GENOMIC DNA]</scope>
    <source>
        <strain evidence="4">JCM 17926</strain>
    </source>
</reference>
<accession>A0ABP8LK24</accession>